<feature type="transmembrane region" description="Helical" evidence="1">
    <location>
        <begin position="89"/>
        <end position="108"/>
    </location>
</feature>
<organism evidence="2 3">
    <name type="scientific">Paracoccus aminophilus JCM 7686</name>
    <dbReference type="NCBI Taxonomy" id="1367847"/>
    <lineage>
        <taxon>Bacteria</taxon>
        <taxon>Pseudomonadati</taxon>
        <taxon>Pseudomonadota</taxon>
        <taxon>Alphaproteobacteria</taxon>
        <taxon>Rhodobacterales</taxon>
        <taxon>Paracoccaceae</taxon>
        <taxon>Paracoccus</taxon>
    </lineage>
</organism>
<dbReference type="Pfam" id="PF06170">
    <property type="entry name" value="DUF983"/>
    <property type="match status" value="1"/>
</dbReference>
<protein>
    <recommendedName>
        <fullName evidence="4">Zinc-finger protein</fullName>
    </recommendedName>
</protein>
<dbReference type="HOGENOM" id="CLU_133751_1_0_5"/>
<reference evidence="2 3" key="1">
    <citation type="journal article" date="2014" name="BMC Genomics">
        <title>Architecture and functions of a multipartite genome of the methylotrophic bacterium Paracoccus aminophilus JCM 7686, containing primary and secondary chromids.</title>
        <authorList>
            <person name="Dziewit L."/>
            <person name="Czarnecki J."/>
            <person name="Wibberg D."/>
            <person name="Radlinska M."/>
            <person name="Mrozek P."/>
            <person name="Szymczak M."/>
            <person name="Schluter A."/>
            <person name="Puhler A."/>
            <person name="Bartosik D."/>
        </authorList>
    </citation>
    <scope>NUCLEOTIDE SEQUENCE [LARGE SCALE GENOMIC DNA]</scope>
    <source>
        <strain evidence="2">JCM 7686</strain>
    </source>
</reference>
<proteinExistence type="predicted"/>
<dbReference type="EMBL" id="CP006650">
    <property type="protein sequence ID" value="AGT09182.1"/>
    <property type="molecule type" value="Genomic_DNA"/>
</dbReference>
<accession>S5XVB5</accession>
<keyword evidence="1" id="KW-1133">Transmembrane helix</keyword>
<dbReference type="OrthoDB" id="9799456at2"/>
<dbReference type="PATRIC" id="fig|1367847.3.peg.2096"/>
<dbReference type="AlphaFoldDB" id="S5XVB5"/>
<dbReference type="Proteomes" id="UP000015480">
    <property type="component" value="Chromosome"/>
</dbReference>
<dbReference type="InterPro" id="IPR009325">
    <property type="entry name" value="DUF983"/>
</dbReference>
<name>S5XVB5_PARAH</name>
<dbReference type="STRING" id="1367847.JCM7686_2101"/>
<evidence type="ECO:0000256" key="1">
    <source>
        <dbReference type="SAM" id="Phobius"/>
    </source>
</evidence>
<dbReference type="eggNOG" id="COG5349">
    <property type="taxonomic scope" value="Bacteria"/>
</dbReference>
<evidence type="ECO:0000313" key="3">
    <source>
        <dbReference type="Proteomes" id="UP000015480"/>
    </source>
</evidence>
<dbReference type="RefSeq" id="WP_020950820.1">
    <property type="nucleotide sequence ID" value="NC_022041.1"/>
</dbReference>
<keyword evidence="1" id="KW-0472">Membrane</keyword>
<dbReference type="KEGG" id="pami:JCM7686_2101"/>
<sequence>MSQTLANDEVNDRPLKPALLRGALGRCPACGEGKLFDGFLKVRDTCAHCGEDLHHQRADDGPAYLTILLVSHIGAPLLLAIYMMYRPSAMMMLVTFSIGAIVMSMLLLPRIKGAFVGFQWARRMHGFGDEHHDEAALTAR</sequence>
<keyword evidence="1" id="KW-0812">Transmembrane</keyword>
<gene>
    <name evidence="2" type="ORF">JCM7686_2101</name>
</gene>
<feature type="transmembrane region" description="Helical" evidence="1">
    <location>
        <begin position="63"/>
        <end position="83"/>
    </location>
</feature>
<evidence type="ECO:0008006" key="4">
    <source>
        <dbReference type="Google" id="ProtNLM"/>
    </source>
</evidence>
<evidence type="ECO:0000313" key="2">
    <source>
        <dbReference type="EMBL" id="AGT09182.1"/>
    </source>
</evidence>
<keyword evidence="3" id="KW-1185">Reference proteome</keyword>